<evidence type="ECO:0000259" key="2">
    <source>
        <dbReference type="Pfam" id="PF01575"/>
    </source>
</evidence>
<sequence length="151" mass="15975">MTTTVDEPADLLDLVGRSLGTSPWHQISQGDVKDFGRVTCDEQWIHVDVERAGAGPFGGPIAHGYLTLALVGPLFAPLLVVEKAAMVVNYGLDRVRFPAPVPVGSRVRLAASVADVTEVDGGVQLVADAVLSIEGKTKPACVARPVYRFLA</sequence>
<dbReference type="InterPro" id="IPR039375">
    <property type="entry name" value="NodN-like"/>
</dbReference>
<accession>A0A1W2BFN0</accession>
<dbReference type="CDD" id="cd03450">
    <property type="entry name" value="NodN"/>
    <property type="match status" value="1"/>
</dbReference>
<dbReference type="Proteomes" id="UP000192840">
    <property type="component" value="Unassembled WGS sequence"/>
</dbReference>
<dbReference type="STRING" id="40571.SAMN05660733_01466"/>
<dbReference type="Gene3D" id="3.10.129.10">
    <property type="entry name" value="Hotdog Thioesterase"/>
    <property type="match status" value="1"/>
</dbReference>
<dbReference type="AlphaFoldDB" id="A0A1W2BFN0"/>
<dbReference type="PANTHER" id="PTHR42993">
    <property type="entry name" value="MAOC-LIKE DEHYDRATASE DOMAIN-CONTAINING PROTEIN"/>
    <property type="match status" value="1"/>
</dbReference>
<protein>
    <submittedName>
        <fullName evidence="3">Acyl dehydratase</fullName>
    </submittedName>
</protein>
<dbReference type="InterPro" id="IPR029069">
    <property type="entry name" value="HotDog_dom_sf"/>
</dbReference>
<keyword evidence="4" id="KW-1185">Reference proteome</keyword>
<evidence type="ECO:0000256" key="1">
    <source>
        <dbReference type="ARBA" id="ARBA00005254"/>
    </source>
</evidence>
<organism evidence="3 4">
    <name type="scientific">Lentzea albidocapillata</name>
    <dbReference type="NCBI Taxonomy" id="40571"/>
    <lineage>
        <taxon>Bacteria</taxon>
        <taxon>Bacillati</taxon>
        <taxon>Actinomycetota</taxon>
        <taxon>Actinomycetes</taxon>
        <taxon>Pseudonocardiales</taxon>
        <taxon>Pseudonocardiaceae</taxon>
        <taxon>Lentzea</taxon>
    </lineage>
</organism>
<dbReference type="RefSeq" id="WP_030481927.1">
    <property type="nucleotide sequence ID" value="NZ_FWYC01000004.1"/>
</dbReference>
<evidence type="ECO:0000313" key="4">
    <source>
        <dbReference type="Proteomes" id="UP000192840"/>
    </source>
</evidence>
<feature type="domain" description="MaoC-like" evidence="2">
    <location>
        <begin position="15"/>
        <end position="122"/>
    </location>
</feature>
<dbReference type="SUPFAM" id="SSF54637">
    <property type="entry name" value="Thioesterase/thiol ester dehydrase-isomerase"/>
    <property type="match status" value="1"/>
</dbReference>
<gene>
    <name evidence="3" type="ORF">SAMN05660733_01466</name>
</gene>
<dbReference type="OrthoDB" id="9801735at2"/>
<dbReference type="eggNOG" id="COG2030">
    <property type="taxonomic scope" value="Bacteria"/>
</dbReference>
<dbReference type="InterPro" id="IPR002539">
    <property type="entry name" value="MaoC-like_dom"/>
</dbReference>
<evidence type="ECO:0000313" key="3">
    <source>
        <dbReference type="EMBL" id="SMC71656.1"/>
    </source>
</evidence>
<reference evidence="4" key="1">
    <citation type="submission" date="2017-04" db="EMBL/GenBank/DDBJ databases">
        <authorList>
            <person name="Varghese N."/>
            <person name="Submissions S."/>
        </authorList>
    </citation>
    <scope>NUCLEOTIDE SEQUENCE [LARGE SCALE GENOMIC DNA]</scope>
    <source>
        <strain evidence="4">DSM 44073</strain>
    </source>
</reference>
<name>A0A1W2BFN0_9PSEU</name>
<dbReference type="Pfam" id="PF01575">
    <property type="entry name" value="MaoC_dehydratas"/>
    <property type="match status" value="1"/>
</dbReference>
<proteinExistence type="inferred from homology"/>
<dbReference type="EMBL" id="FWYC01000004">
    <property type="protein sequence ID" value="SMC71656.1"/>
    <property type="molecule type" value="Genomic_DNA"/>
</dbReference>
<comment type="similarity">
    <text evidence="1">Belongs to the enoyl-CoA hydratase/isomerase family.</text>
</comment>
<dbReference type="PANTHER" id="PTHR42993:SF1">
    <property type="entry name" value="MAOC-LIKE DEHYDRATASE DOMAIN-CONTAINING PROTEIN"/>
    <property type="match status" value="1"/>
</dbReference>